<evidence type="ECO:0000313" key="2">
    <source>
        <dbReference type="EMBL" id="OEK05988.1"/>
    </source>
</evidence>
<evidence type="ECO:0000256" key="1">
    <source>
        <dbReference type="SAM" id="Phobius"/>
    </source>
</evidence>
<keyword evidence="1" id="KW-1133">Transmembrane helix</keyword>
<feature type="transmembrane region" description="Helical" evidence="1">
    <location>
        <begin position="127"/>
        <end position="149"/>
    </location>
</feature>
<protein>
    <recommendedName>
        <fullName evidence="4">Peptidase M50 domain-containing protein</fullName>
    </recommendedName>
</protein>
<feature type="transmembrane region" description="Helical" evidence="1">
    <location>
        <begin position="92"/>
        <end position="115"/>
    </location>
</feature>
<dbReference type="EMBL" id="MDGQ01000004">
    <property type="protein sequence ID" value="OEK05988.1"/>
    <property type="molecule type" value="Genomic_DNA"/>
</dbReference>
<dbReference type="STRING" id="1563681.BFP71_07585"/>
<keyword evidence="1" id="KW-0812">Transmembrane</keyword>
<gene>
    <name evidence="2" type="ORF">BFP71_07585</name>
</gene>
<feature type="transmembrane region" description="Helical" evidence="1">
    <location>
        <begin position="208"/>
        <end position="225"/>
    </location>
</feature>
<organism evidence="2 3">
    <name type="scientific">Roseivirga misakiensis</name>
    <dbReference type="NCBI Taxonomy" id="1563681"/>
    <lineage>
        <taxon>Bacteria</taxon>
        <taxon>Pseudomonadati</taxon>
        <taxon>Bacteroidota</taxon>
        <taxon>Cytophagia</taxon>
        <taxon>Cytophagales</taxon>
        <taxon>Roseivirgaceae</taxon>
        <taxon>Roseivirga</taxon>
    </lineage>
</organism>
<keyword evidence="1" id="KW-0472">Membrane</keyword>
<comment type="caution">
    <text evidence="2">The sequence shown here is derived from an EMBL/GenBank/DDBJ whole genome shotgun (WGS) entry which is preliminary data.</text>
</comment>
<feature type="transmembrane region" description="Helical" evidence="1">
    <location>
        <begin position="169"/>
        <end position="196"/>
    </location>
</feature>
<sequence>MRLKLSVHLIVAFVAFTVIGTLSHELGHMAIAKALGYSTTLHYASINYDYSESNSRINEIYSQYHDEIKEGIDFPLKEEYESLFKKQRSNGLLVSLGGPLQTCLTGLIGILLLIYQRKKNPNRFNRWNWLGVFLALFWLREIFNLTISAASKLLNPKSLSFFGGDELFIAYYLNLWEGSVALFLGIIGLIISLLVIFKYLPVQFRPTFIFSGLIGGGLGYYLWIYQVGPLILP</sequence>
<dbReference type="Proteomes" id="UP000095552">
    <property type="component" value="Unassembled WGS sequence"/>
</dbReference>
<evidence type="ECO:0008006" key="4">
    <source>
        <dbReference type="Google" id="ProtNLM"/>
    </source>
</evidence>
<name>A0A1E5T3M5_9BACT</name>
<reference evidence="2 3" key="1">
    <citation type="submission" date="2016-08" db="EMBL/GenBank/DDBJ databases">
        <title>Draft genome of Fabibacter sp. strain SK-8.</title>
        <authorList>
            <person name="Wong S.-K."/>
            <person name="Hamasaki K."/>
            <person name="Yoshizawa S."/>
        </authorList>
    </citation>
    <scope>NUCLEOTIDE SEQUENCE [LARGE SCALE GENOMIC DNA]</scope>
    <source>
        <strain evidence="2 3">SK-8</strain>
    </source>
</reference>
<accession>A0A1E5T3M5</accession>
<proteinExistence type="predicted"/>
<keyword evidence="3" id="KW-1185">Reference proteome</keyword>
<evidence type="ECO:0000313" key="3">
    <source>
        <dbReference type="Proteomes" id="UP000095552"/>
    </source>
</evidence>
<dbReference type="AlphaFoldDB" id="A0A1E5T3M5"/>